<evidence type="ECO:0000313" key="3">
    <source>
        <dbReference type="EMBL" id="KAE8665288.1"/>
    </source>
</evidence>
<dbReference type="EMBL" id="VEPZ02001621">
    <property type="protein sequence ID" value="KAE8665288.1"/>
    <property type="molecule type" value="Genomic_DNA"/>
</dbReference>
<dbReference type="OrthoDB" id="1921606at2759"/>
<comment type="caution">
    <text evidence="3">The sequence shown here is derived from an EMBL/GenBank/DDBJ whole genome shotgun (WGS) entry which is preliminary data.</text>
</comment>
<keyword evidence="2" id="KW-0472">Membrane</keyword>
<keyword evidence="2" id="KW-1133">Transmembrane helix</keyword>
<keyword evidence="2" id="KW-0812">Transmembrane</keyword>
<keyword evidence="4" id="KW-1185">Reference proteome</keyword>
<proteinExistence type="predicted"/>
<accession>A0A6A2WVE1</accession>
<organism evidence="3 4">
    <name type="scientific">Hibiscus syriacus</name>
    <name type="common">Rose of Sharon</name>
    <dbReference type="NCBI Taxonomy" id="106335"/>
    <lineage>
        <taxon>Eukaryota</taxon>
        <taxon>Viridiplantae</taxon>
        <taxon>Streptophyta</taxon>
        <taxon>Embryophyta</taxon>
        <taxon>Tracheophyta</taxon>
        <taxon>Spermatophyta</taxon>
        <taxon>Magnoliopsida</taxon>
        <taxon>eudicotyledons</taxon>
        <taxon>Gunneridae</taxon>
        <taxon>Pentapetalae</taxon>
        <taxon>rosids</taxon>
        <taxon>malvids</taxon>
        <taxon>Malvales</taxon>
        <taxon>Malvaceae</taxon>
        <taxon>Malvoideae</taxon>
        <taxon>Hibiscus</taxon>
    </lineage>
</organism>
<reference evidence="3" key="1">
    <citation type="submission" date="2019-09" db="EMBL/GenBank/DDBJ databases">
        <title>Draft genome information of white flower Hibiscus syriacus.</title>
        <authorList>
            <person name="Kim Y.-M."/>
        </authorList>
    </citation>
    <scope>NUCLEOTIDE SEQUENCE [LARGE SCALE GENOMIC DNA]</scope>
    <source>
        <strain evidence="3">YM2019G1</strain>
    </source>
</reference>
<feature type="region of interest" description="Disordered" evidence="1">
    <location>
        <begin position="55"/>
        <end position="89"/>
    </location>
</feature>
<dbReference type="AlphaFoldDB" id="A0A6A2WVE1"/>
<feature type="transmembrane region" description="Helical" evidence="2">
    <location>
        <begin position="20"/>
        <end position="42"/>
    </location>
</feature>
<evidence type="ECO:0000256" key="1">
    <source>
        <dbReference type="SAM" id="MobiDB-lite"/>
    </source>
</evidence>
<dbReference type="Proteomes" id="UP000436088">
    <property type="component" value="Unassembled WGS sequence"/>
</dbReference>
<gene>
    <name evidence="3" type="ORF">F3Y22_tig00112634pilonHSYRG00021</name>
</gene>
<evidence type="ECO:0000313" key="4">
    <source>
        <dbReference type="Proteomes" id="UP000436088"/>
    </source>
</evidence>
<name>A0A6A2WVE1_HIBSY</name>
<sequence>MNQLLDSPLEALAFNYLSFGIFTVLNNLWTWIAVLTAALSFWRIRAAAVSSRYVQSNDPKPSTSISDRAPDESPPVPEPDNKPTPSASVAETSVWPLVCRGVTRGKFKLTVYHDDDGEKSDVDVDVDSGVRGMGPGDGGGECNQWWESWEGVLKLRNGETGWYKYQDLTALNGNVVRLWDESCKCRRRR</sequence>
<dbReference type="PANTHER" id="PTHR36369">
    <property type="entry name" value="TRANSMEMBRANE PROTEIN"/>
    <property type="match status" value="1"/>
</dbReference>
<feature type="compositionally biased region" description="Polar residues" evidence="1">
    <location>
        <begin position="55"/>
        <end position="66"/>
    </location>
</feature>
<dbReference type="PANTHER" id="PTHR36369:SF1">
    <property type="entry name" value="TRANSMEMBRANE PROTEIN"/>
    <property type="match status" value="1"/>
</dbReference>
<protein>
    <submittedName>
        <fullName evidence="3">Plant invertase/pectin methylesterase inhibitor superfamily protein</fullName>
    </submittedName>
</protein>
<evidence type="ECO:0000256" key="2">
    <source>
        <dbReference type="SAM" id="Phobius"/>
    </source>
</evidence>